<dbReference type="InterPro" id="IPR000700">
    <property type="entry name" value="PAS-assoc_C"/>
</dbReference>
<dbReference type="EC" id="2.7.13.3" evidence="3"/>
<dbReference type="Pfam" id="PF02518">
    <property type="entry name" value="HATPase_c"/>
    <property type="match status" value="1"/>
</dbReference>
<dbReference type="InterPro" id="IPR036890">
    <property type="entry name" value="HATPase_C_sf"/>
</dbReference>
<evidence type="ECO:0000256" key="8">
    <source>
        <dbReference type="ARBA" id="ARBA00022777"/>
    </source>
</evidence>
<dbReference type="InterPro" id="IPR003594">
    <property type="entry name" value="HATPase_dom"/>
</dbReference>
<dbReference type="Gene3D" id="3.30.450.20">
    <property type="entry name" value="PAS domain"/>
    <property type="match status" value="1"/>
</dbReference>
<dbReference type="SUPFAM" id="SSF47384">
    <property type="entry name" value="Homodimeric domain of signal transducing histidine kinase"/>
    <property type="match status" value="1"/>
</dbReference>
<evidence type="ECO:0000313" key="17">
    <source>
        <dbReference type="EMBL" id="RUM95823.1"/>
    </source>
</evidence>
<dbReference type="GO" id="GO:0000155">
    <property type="term" value="F:phosphorelay sensor kinase activity"/>
    <property type="evidence" value="ECO:0007669"/>
    <property type="project" value="InterPro"/>
</dbReference>
<dbReference type="CDD" id="cd16922">
    <property type="entry name" value="HATPase_EvgS-ArcB-TorS-like"/>
    <property type="match status" value="1"/>
</dbReference>
<dbReference type="CDD" id="cd00082">
    <property type="entry name" value="HisKA"/>
    <property type="match status" value="1"/>
</dbReference>
<dbReference type="SMART" id="SM00388">
    <property type="entry name" value="HisKA"/>
    <property type="match status" value="1"/>
</dbReference>
<keyword evidence="10" id="KW-0902">Two-component regulatory system</keyword>
<protein>
    <recommendedName>
        <fullName evidence="3">histidine kinase</fullName>
        <ecNumber evidence="3">2.7.13.3</ecNumber>
    </recommendedName>
</protein>
<dbReference type="InterPro" id="IPR011620">
    <property type="entry name" value="Sig_transdc_His_kinase_LytS_TM"/>
</dbReference>
<keyword evidence="5 12" id="KW-0597">Phosphoprotein</keyword>
<dbReference type="InterPro" id="IPR013656">
    <property type="entry name" value="PAS_4"/>
</dbReference>
<feature type="modified residue" description="4-aspartylphosphate" evidence="12">
    <location>
        <position position="741"/>
    </location>
</feature>
<evidence type="ECO:0000256" key="3">
    <source>
        <dbReference type="ARBA" id="ARBA00012438"/>
    </source>
</evidence>
<dbReference type="InterPro" id="IPR003661">
    <property type="entry name" value="HisK_dim/P_dom"/>
</dbReference>
<proteinExistence type="predicted"/>
<organism evidence="17 18">
    <name type="scientific">Borborobacter arsenicus</name>
    <dbReference type="NCBI Taxonomy" id="1851146"/>
    <lineage>
        <taxon>Bacteria</taxon>
        <taxon>Pseudomonadati</taxon>
        <taxon>Pseudomonadota</taxon>
        <taxon>Alphaproteobacteria</taxon>
        <taxon>Hyphomicrobiales</taxon>
        <taxon>Phyllobacteriaceae</taxon>
        <taxon>Borborobacter</taxon>
    </lineage>
</organism>
<dbReference type="Pfam" id="PF07694">
    <property type="entry name" value="5TM-5TMR_LYT"/>
    <property type="match status" value="1"/>
</dbReference>
<dbReference type="RefSeq" id="WP_128625496.1">
    <property type="nucleotide sequence ID" value="NZ_ML133514.1"/>
</dbReference>
<dbReference type="InterPro" id="IPR004358">
    <property type="entry name" value="Sig_transdc_His_kin-like_C"/>
</dbReference>
<dbReference type="PROSITE" id="PS50109">
    <property type="entry name" value="HIS_KIN"/>
    <property type="match status" value="1"/>
</dbReference>
<dbReference type="PRINTS" id="PR00344">
    <property type="entry name" value="BCTRLSENSOR"/>
</dbReference>
<dbReference type="PANTHER" id="PTHR43047:SF72">
    <property type="entry name" value="OSMOSENSING HISTIDINE PROTEIN KINASE SLN1"/>
    <property type="match status" value="1"/>
</dbReference>
<dbReference type="FunFam" id="3.30.565.10:FF:000006">
    <property type="entry name" value="Sensor histidine kinase WalK"/>
    <property type="match status" value="1"/>
</dbReference>
<dbReference type="AlphaFoldDB" id="A0A432V0W1"/>
<evidence type="ECO:0000259" key="16">
    <source>
        <dbReference type="PROSITE" id="PS50113"/>
    </source>
</evidence>
<feature type="transmembrane region" description="Helical" evidence="13">
    <location>
        <begin position="71"/>
        <end position="97"/>
    </location>
</feature>
<keyword evidence="9 13" id="KW-1133">Transmembrane helix</keyword>
<evidence type="ECO:0000256" key="9">
    <source>
        <dbReference type="ARBA" id="ARBA00022989"/>
    </source>
</evidence>
<dbReference type="InterPro" id="IPR005467">
    <property type="entry name" value="His_kinase_dom"/>
</dbReference>
<keyword evidence="8" id="KW-0418">Kinase</keyword>
<dbReference type="PROSITE" id="PS50110">
    <property type="entry name" value="RESPONSE_REGULATORY"/>
    <property type="match status" value="2"/>
</dbReference>
<dbReference type="InterPro" id="IPR035965">
    <property type="entry name" value="PAS-like_dom_sf"/>
</dbReference>
<dbReference type="CDD" id="cd00130">
    <property type="entry name" value="PAS"/>
    <property type="match status" value="1"/>
</dbReference>
<dbReference type="Gene3D" id="1.10.287.130">
    <property type="match status" value="1"/>
</dbReference>
<evidence type="ECO:0000259" key="15">
    <source>
        <dbReference type="PROSITE" id="PS50110"/>
    </source>
</evidence>
<dbReference type="GO" id="GO:0009927">
    <property type="term" value="F:histidine phosphotransfer kinase activity"/>
    <property type="evidence" value="ECO:0007669"/>
    <property type="project" value="TreeGrafter"/>
</dbReference>
<accession>A0A432V0W1</accession>
<dbReference type="Pfam" id="PF00072">
    <property type="entry name" value="Response_reg"/>
    <property type="match status" value="2"/>
</dbReference>
<feature type="domain" description="Response regulatory" evidence="15">
    <location>
        <begin position="567"/>
        <end position="684"/>
    </location>
</feature>
<evidence type="ECO:0000256" key="6">
    <source>
        <dbReference type="ARBA" id="ARBA00022679"/>
    </source>
</evidence>
<dbReference type="OrthoDB" id="9812260at2"/>
<keyword evidence="4" id="KW-1003">Cell membrane</keyword>
<dbReference type="SMART" id="SM00387">
    <property type="entry name" value="HATPase_c"/>
    <property type="match status" value="1"/>
</dbReference>
<dbReference type="Pfam" id="PF00512">
    <property type="entry name" value="HisKA"/>
    <property type="match status" value="1"/>
</dbReference>
<feature type="domain" description="Histidine kinase" evidence="14">
    <location>
        <begin position="325"/>
        <end position="545"/>
    </location>
</feature>
<dbReference type="PROSITE" id="PS50113">
    <property type="entry name" value="PAC"/>
    <property type="match status" value="1"/>
</dbReference>
<evidence type="ECO:0000256" key="7">
    <source>
        <dbReference type="ARBA" id="ARBA00022692"/>
    </source>
</evidence>
<dbReference type="FunFam" id="1.10.287.130:FF:000001">
    <property type="entry name" value="Two-component sensor histidine kinase"/>
    <property type="match status" value="1"/>
</dbReference>
<feature type="modified residue" description="4-aspartylphosphate" evidence="12">
    <location>
        <position position="616"/>
    </location>
</feature>
<keyword evidence="11 13" id="KW-0472">Membrane</keyword>
<dbReference type="SUPFAM" id="SSF55785">
    <property type="entry name" value="PYP-like sensor domain (PAS domain)"/>
    <property type="match status" value="1"/>
</dbReference>
<dbReference type="NCBIfam" id="TIGR00229">
    <property type="entry name" value="sensory_box"/>
    <property type="match status" value="1"/>
</dbReference>
<dbReference type="Gene3D" id="3.30.565.10">
    <property type="entry name" value="Histidine kinase-like ATPase, C-terminal domain"/>
    <property type="match status" value="1"/>
</dbReference>
<evidence type="ECO:0000256" key="10">
    <source>
        <dbReference type="ARBA" id="ARBA00023012"/>
    </source>
</evidence>
<dbReference type="Pfam" id="PF08448">
    <property type="entry name" value="PAS_4"/>
    <property type="match status" value="1"/>
</dbReference>
<comment type="subcellular location">
    <subcellularLocation>
        <location evidence="2">Cell membrane</location>
        <topology evidence="2">Multi-pass membrane protein</topology>
    </subcellularLocation>
</comment>
<gene>
    <name evidence="17" type="ORF">EET67_21275</name>
</gene>
<evidence type="ECO:0000256" key="5">
    <source>
        <dbReference type="ARBA" id="ARBA00022553"/>
    </source>
</evidence>
<dbReference type="GO" id="GO:0071555">
    <property type="term" value="P:cell wall organization"/>
    <property type="evidence" value="ECO:0007669"/>
    <property type="project" value="InterPro"/>
</dbReference>
<dbReference type="EMBL" id="RKST01000030">
    <property type="protein sequence ID" value="RUM95823.1"/>
    <property type="molecule type" value="Genomic_DNA"/>
</dbReference>
<dbReference type="InterPro" id="IPR011006">
    <property type="entry name" value="CheY-like_superfamily"/>
</dbReference>
<dbReference type="GO" id="GO:0005886">
    <property type="term" value="C:plasma membrane"/>
    <property type="evidence" value="ECO:0007669"/>
    <property type="project" value="UniProtKB-SubCell"/>
</dbReference>
<evidence type="ECO:0000256" key="12">
    <source>
        <dbReference type="PROSITE-ProRule" id="PRU00169"/>
    </source>
</evidence>
<evidence type="ECO:0000256" key="13">
    <source>
        <dbReference type="SAM" id="Phobius"/>
    </source>
</evidence>
<dbReference type="SMART" id="SM00448">
    <property type="entry name" value="REC"/>
    <property type="match status" value="2"/>
</dbReference>
<dbReference type="PANTHER" id="PTHR43047">
    <property type="entry name" value="TWO-COMPONENT HISTIDINE PROTEIN KINASE"/>
    <property type="match status" value="1"/>
</dbReference>
<sequence>MMSVWQSLLANLALVSILLVAWDLLSDATGRLSKRMQSLLLGLVMGIGAVTSMAIARPIVSGFILDLRSAFIAAAAFFGGVPAMVVATTGAIVYRLYIGGEGAVPGSAGILVAAIVGLVCHGIVRARQRTMLDIFGFGVAVALGTIGSLLAFPSLARAGFLQQAALPLTLFGFLSSIVVGVLLDRQLRRRELSEANMIYSAMVLELPDCLNVKDLEGRFIAANPATAALMRAGSVENLIGKTDFDFYPRDVAERFREDELAMIRSGETLRIDQPTLLADGRQGWLSSLKAPFRDESNQIVGVITHNRDVTEQKRNAQLKNEFISTVSHELRTPLTSIRGSLGLIAAGVAGDLPPKAANLVKIAHANSERLVHLINDILDMESIESGKMTFEIARMPIRPVLEQAIAGSANYMTERQVRIVLVDDAPRAESAIDPDRLHQVLANLLSNAIKYSPAGETVTLKVQRQAGGMLRISVVDRGSGIPEAFRNRIFGKFEQADASNTREKGGTGLGLSIAKSIVERLGGTISFESKEGTGTSFHMDLPEALRKEPPQQVGIEEQEVTADRRMRVLIVEDEPDVSTVIAALLDAEGFSSDVAPDVTSAKALLQSRDYEALTLDIKLAGESGIKLFRDIRDSPANRDISIIVISAVADEARRVLNGSAVGIIDWLEKPVDPERLHTALGKIVARKVDRKPRILHVEDDEGILAVMSEGLGSDVAITYARTLKEAKQEISSQHFDLLILDITLPDGSGLDLLSELPLETGVIVFSAAEFDQTLSDRVMSVMTKTKVSELDVARLVASFLPRVCNRAHTSHSD</sequence>
<evidence type="ECO:0000256" key="11">
    <source>
        <dbReference type="ARBA" id="ARBA00023136"/>
    </source>
</evidence>
<evidence type="ECO:0000313" key="18">
    <source>
        <dbReference type="Proteomes" id="UP000281647"/>
    </source>
</evidence>
<dbReference type="CDD" id="cd00156">
    <property type="entry name" value="REC"/>
    <property type="match status" value="1"/>
</dbReference>
<dbReference type="InterPro" id="IPR036097">
    <property type="entry name" value="HisK_dim/P_sf"/>
</dbReference>
<keyword evidence="6" id="KW-0808">Transferase</keyword>
<feature type="transmembrane region" description="Helical" evidence="13">
    <location>
        <begin position="131"/>
        <end position="152"/>
    </location>
</feature>
<name>A0A432V0W1_9HYPH</name>
<keyword evidence="7 13" id="KW-0812">Transmembrane</keyword>
<dbReference type="SUPFAM" id="SSF55874">
    <property type="entry name" value="ATPase domain of HSP90 chaperone/DNA topoisomerase II/histidine kinase"/>
    <property type="match status" value="1"/>
</dbReference>
<feature type="domain" description="PAC" evidence="16">
    <location>
        <begin position="264"/>
        <end position="321"/>
    </location>
</feature>
<evidence type="ECO:0000256" key="2">
    <source>
        <dbReference type="ARBA" id="ARBA00004651"/>
    </source>
</evidence>
<feature type="transmembrane region" description="Helical" evidence="13">
    <location>
        <begin position="103"/>
        <end position="124"/>
    </location>
</feature>
<reference evidence="17 18" key="1">
    <citation type="submission" date="2018-11" db="EMBL/GenBank/DDBJ databases">
        <title>Pseudaminobacter arsenicus sp. nov., an arsenic-resistant bacterium isolated from arsenic-rich aquifers.</title>
        <authorList>
            <person name="Mu Y."/>
        </authorList>
    </citation>
    <scope>NUCLEOTIDE SEQUENCE [LARGE SCALE GENOMIC DNA]</scope>
    <source>
        <strain evidence="17 18">CB3</strain>
    </source>
</reference>
<keyword evidence="18" id="KW-1185">Reference proteome</keyword>
<dbReference type="Proteomes" id="UP000281647">
    <property type="component" value="Unassembled WGS sequence"/>
</dbReference>
<dbReference type="Gene3D" id="3.40.50.2300">
    <property type="match status" value="2"/>
</dbReference>
<evidence type="ECO:0000256" key="4">
    <source>
        <dbReference type="ARBA" id="ARBA00022475"/>
    </source>
</evidence>
<dbReference type="SUPFAM" id="SSF52172">
    <property type="entry name" value="CheY-like"/>
    <property type="match status" value="2"/>
</dbReference>
<dbReference type="InterPro" id="IPR001789">
    <property type="entry name" value="Sig_transdc_resp-reg_receiver"/>
</dbReference>
<feature type="domain" description="Response regulatory" evidence="15">
    <location>
        <begin position="693"/>
        <end position="799"/>
    </location>
</feature>
<comment type="caution">
    <text evidence="17">The sequence shown here is derived from an EMBL/GenBank/DDBJ whole genome shotgun (WGS) entry which is preliminary data.</text>
</comment>
<evidence type="ECO:0000259" key="14">
    <source>
        <dbReference type="PROSITE" id="PS50109"/>
    </source>
</evidence>
<feature type="transmembrane region" description="Helical" evidence="13">
    <location>
        <begin position="164"/>
        <end position="183"/>
    </location>
</feature>
<evidence type="ECO:0000256" key="1">
    <source>
        <dbReference type="ARBA" id="ARBA00000085"/>
    </source>
</evidence>
<feature type="transmembrane region" description="Helical" evidence="13">
    <location>
        <begin position="36"/>
        <end position="59"/>
    </location>
</feature>
<comment type="catalytic activity">
    <reaction evidence="1">
        <text>ATP + protein L-histidine = ADP + protein N-phospho-L-histidine.</text>
        <dbReference type="EC" id="2.7.13.3"/>
    </reaction>
</comment>
<dbReference type="InterPro" id="IPR000014">
    <property type="entry name" value="PAS"/>
</dbReference>